<dbReference type="GO" id="GO:0080120">
    <property type="term" value="P:CAAX-box protein maturation"/>
    <property type="evidence" value="ECO:0007669"/>
    <property type="project" value="UniProtKB-ARBA"/>
</dbReference>
<keyword evidence="2" id="KW-0645">Protease</keyword>
<organism evidence="2 3">
    <name type="scientific">Roseateles depolymerans</name>
    <dbReference type="NCBI Taxonomy" id="76731"/>
    <lineage>
        <taxon>Bacteria</taxon>
        <taxon>Pseudomonadati</taxon>
        <taxon>Pseudomonadota</taxon>
        <taxon>Betaproteobacteria</taxon>
        <taxon>Burkholderiales</taxon>
        <taxon>Sphaerotilaceae</taxon>
        <taxon>Roseateles</taxon>
    </lineage>
</organism>
<dbReference type="Pfam" id="PF02517">
    <property type="entry name" value="Rce1-like"/>
    <property type="match status" value="1"/>
</dbReference>
<dbReference type="GO" id="GO:0004175">
    <property type="term" value="F:endopeptidase activity"/>
    <property type="evidence" value="ECO:0007669"/>
    <property type="project" value="UniProtKB-ARBA"/>
</dbReference>
<proteinExistence type="predicted"/>
<evidence type="ECO:0000259" key="1">
    <source>
        <dbReference type="Pfam" id="PF02517"/>
    </source>
</evidence>
<keyword evidence="3" id="KW-1185">Reference proteome</keyword>
<dbReference type="GO" id="GO:0006508">
    <property type="term" value="P:proteolysis"/>
    <property type="evidence" value="ECO:0007669"/>
    <property type="project" value="UniProtKB-KW"/>
</dbReference>
<dbReference type="EMBL" id="CP013729">
    <property type="protein sequence ID" value="ALV04681.1"/>
    <property type="molecule type" value="Genomic_DNA"/>
</dbReference>
<dbReference type="InterPro" id="IPR003675">
    <property type="entry name" value="Rce1/LyrA-like_dom"/>
</dbReference>
<feature type="domain" description="CAAX prenyl protease 2/Lysostaphin resistance protein A-like" evidence="1">
    <location>
        <begin position="116"/>
        <end position="208"/>
    </location>
</feature>
<evidence type="ECO:0000313" key="3">
    <source>
        <dbReference type="Proteomes" id="UP000060699"/>
    </source>
</evidence>
<dbReference type="RefSeq" id="WP_058933279.1">
    <property type="nucleotide sequence ID" value="NZ_CP013729.1"/>
</dbReference>
<protein>
    <submittedName>
        <fullName evidence="2">CAAX prenyl protease-related protein</fullName>
    </submittedName>
</protein>
<keyword evidence="2" id="KW-0378">Hydrolase</keyword>
<name>A0A0U3M8T3_9BURK</name>
<sequence length="223" mass="24830">MMTPAAWARVLPFALFMGLLALRGAVPADNAWGLDPRWLYALNLVVVGGALAWFWRQYGEFSRQNWPTLKEAAASVGLGLVVFGLWIVLDAPWMQLSEPTASFIPVGPDGRLDWPLIVVRWLGAALLVPVMEELFWRSFLMRWIANPRFEGVDPRESGLKALVLSTFLFMLAHTLWLAAIVAGLVYALLYQRTGKLGCAVIAHAVTNGVLGIWVIASGHWEFW</sequence>
<dbReference type="NCBIfam" id="TIGR03008">
    <property type="entry name" value="pepcterm_CAAX"/>
    <property type="match status" value="1"/>
</dbReference>
<dbReference type="STRING" id="76731.RD2015_176"/>
<dbReference type="InterPro" id="IPR014346">
    <property type="entry name" value="Prenyl_protease-related"/>
</dbReference>
<reference evidence="2 3" key="1">
    <citation type="submission" date="2015-12" db="EMBL/GenBank/DDBJ databases">
        <title>Complete genome of Roseateles depolymerans KCTC 42856.</title>
        <authorList>
            <person name="Kim K.M."/>
        </authorList>
    </citation>
    <scope>NUCLEOTIDE SEQUENCE [LARGE SCALE GENOMIC DNA]</scope>
    <source>
        <strain evidence="2 3">KCTC 42856</strain>
    </source>
</reference>
<dbReference type="Proteomes" id="UP000060699">
    <property type="component" value="Chromosome"/>
</dbReference>
<dbReference type="OrthoDB" id="9787923at2"/>
<gene>
    <name evidence="2" type="ORF">RD2015_176</name>
</gene>
<evidence type="ECO:0000313" key="2">
    <source>
        <dbReference type="EMBL" id="ALV04681.1"/>
    </source>
</evidence>
<accession>A0A0U3M8T3</accession>
<dbReference type="PATRIC" id="fig|76731.3.peg.179"/>
<dbReference type="AlphaFoldDB" id="A0A0U3M8T3"/>
<dbReference type="KEGG" id="rdp:RD2015_176"/>